<dbReference type="EMBL" id="JBFXLS010000058">
    <property type="protein sequence ID" value="KAL2822299.1"/>
    <property type="molecule type" value="Genomic_DNA"/>
</dbReference>
<sequence>MILVVNSLVLQSSASKSQTVSIFGPFATWNLKAGSWNPPFIDRFELRPSHYSFGSYSRLPLLSC</sequence>
<proteinExistence type="predicted"/>
<evidence type="ECO:0000313" key="1">
    <source>
        <dbReference type="EMBL" id="KAL2822299.1"/>
    </source>
</evidence>
<gene>
    <name evidence="1" type="ORF">BDW59DRAFT_102455</name>
</gene>
<organism evidence="1 2">
    <name type="scientific">Aspergillus cavernicola</name>
    <dbReference type="NCBI Taxonomy" id="176166"/>
    <lineage>
        <taxon>Eukaryota</taxon>
        <taxon>Fungi</taxon>
        <taxon>Dikarya</taxon>
        <taxon>Ascomycota</taxon>
        <taxon>Pezizomycotina</taxon>
        <taxon>Eurotiomycetes</taxon>
        <taxon>Eurotiomycetidae</taxon>
        <taxon>Eurotiales</taxon>
        <taxon>Aspergillaceae</taxon>
        <taxon>Aspergillus</taxon>
        <taxon>Aspergillus subgen. Nidulantes</taxon>
    </lineage>
</organism>
<reference evidence="1 2" key="1">
    <citation type="submission" date="2024-07" db="EMBL/GenBank/DDBJ databases">
        <title>Section-level genome sequencing and comparative genomics of Aspergillus sections Usti and Cavernicolus.</title>
        <authorList>
            <consortium name="Lawrence Berkeley National Laboratory"/>
            <person name="Nybo J.L."/>
            <person name="Vesth T.C."/>
            <person name="Theobald S."/>
            <person name="Frisvad J.C."/>
            <person name="Larsen T.O."/>
            <person name="Kjaerboelling I."/>
            <person name="Rothschild-Mancinelli K."/>
            <person name="Lyhne E.K."/>
            <person name="Kogle M.E."/>
            <person name="Barry K."/>
            <person name="Clum A."/>
            <person name="Na H."/>
            <person name="Ledsgaard L."/>
            <person name="Lin J."/>
            <person name="Lipzen A."/>
            <person name="Kuo A."/>
            <person name="Riley R."/>
            <person name="Mondo S."/>
            <person name="LaButti K."/>
            <person name="Haridas S."/>
            <person name="Pangalinan J."/>
            <person name="Salamov A.A."/>
            <person name="Simmons B.A."/>
            <person name="Magnuson J.K."/>
            <person name="Chen J."/>
            <person name="Drula E."/>
            <person name="Henrissat B."/>
            <person name="Wiebenga A."/>
            <person name="Lubbers R.J."/>
            <person name="Gomes A.C."/>
            <person name="Makela M.R."/>
            <person name="Stajich J."/>
            <person name="Grigoriev I.V."/>
            <person name="Mortensen U.H."/>
            <person name="De vries R.P."/>
            <person name="Baker S.E."/>
            <person name="Andersen M.R."/>
        </authorList>
    </citation>
    <scope>NUCLEOTIDE SEQUENCE [LARGE SCALE GENOMIC DNA]</scope>
    <source>
        <strain evidence="1 2">CBS 600.67</strain>
    </source>
</reference>
<accession>A0ABR4I4U3</accession>
<name>A0ABR4I4U3_9EURO</name>
<protein>
    <submittedName>
        <fullName evidence="1">Uncharacterized protein</fullName>
    </submittedName>
</protein>
<evidence type="ECO:0000313" key="2">
    <source>
        <dbReference type="Proteomes" id="UP001610335"/>
    </source>
</evidence>
<dbReference type="Proteomes" id="UP001610335">
    <property type="component" value="Unassembled WGS sequence"/>
</dbReference>
<comment type="caution">
    <text evidence="1">The sequence shown here is derived from an EMBL/GenBank/DDBJ whole genome shotgun (WGS) entry which is preliminary data.</text>
</comment>
<keyword evidence="2" id="KW-1185">Reference proteome</keyword>